<feature type="transmembrane region" description="Helical" evidence="6">
    <location>
        <begin position="633"/>
        <end position="658"/>
    </location>
</feature>
<feature type="domain" description="ABC3 transporter permease C-terminal" evidence="7">
    <location>
        <begin position="641"/>
        <end position="750"/>
    </location>
</feature>
<dbReference type="PANTHER" id="PTHR30287:SF2">
    <property type="entry name" value="BLL1001 PROTEIN"/>
    <property type="match status" value="1"/>
</dbReference>
<dbReference type="Pfam" id="PF02687">
    <property type="entry name" value="FtsX"/>
    <property type="match status" value="2"/>
</dbReference>
<feature type="transmembrane region" description="Helical" evidence="6">
    <location>
        <begin position="686"/>
        <end position="708"/>
    </location>
</feature>
<name>A0AAU9D6D3_9LACO</name>
<organism evidence="8 9">
    <name type="scientific">Xylocopilactobacillus apicola</name>
    <dbReference type="NCBI Taxonomy" id="2932184"/>
    <lineage>
        <taxon>Bacteria</taxon>
        <taxon>Bacillati</taxon>
        <taxon>Bacillota</taxon>
        <taxon>Bacilli</taxon>
        <taxon>Lactobacillales</taxon>
        <taxon>Lactobacillaceae</taxon>
        <taxon>Xylocopilactobacillus</taxon>
    </lineage>
</organism>
<dbReference type="RefSeq" id="WP_317634923.1">
    <property type="nucleotide sequence ID" value="NZ_AP026802.1"/>
</dbReference>
<keyword evidence="4 6" id="KW-1133">Transmembrane helix</keyword>
<keyword evidence="9" id="KW-1185">Reference proteome</keyword>
<feature type="transmembrane region" description="Helical" evidence="6">
    <location>
        <begin position="243"/>
        <end position="276"/>
    </location>
</feature>
<dbReference type="AlphaFoldDB" id="A0AAU9D6D3"/>
<evidence type="ECO:0000313" key="8">
    <source>
        <dbReference type="EMBL" id="BDR59113.1"/>
    </source>
</evidence>
<sequence length="755" mass="84033">MFYKSILKGNFKEKKFLSVVLLLMTLILTSLFSTAIHLHLESKKFLLESYSASQQPEVLVAVENNQYKSNFAEKLVNNSKIKTSYVQEYYTGNFVDQVKDKEVVFFSPNSNRDFKREDLKKLNGNEVLIPQSLKKVYGLKLNQTITLKPGKSFQKFKIKGFFDDPIFSSSLAGQKRILVSSSKFNSFSSHYPQNGMAKYKLISGYLSNHHQIAKTTPKVLKSLGNLPSSAIDYSFANIESNLMLIPSVFIILLLTLSLFILISILIMLWYLITVTIDDNKLEMSILLSQGFTRLKVILNYLVKSVSIILTGTIIGIVIGYFSYVFLSGYLSNVTGVSWGGQNELFSTITIGLLIAAALIIVCVIGFLKALRVGPIIQIMQQSTESHKNFHFKLATISPKRLNFTLGVNKFIGQFKKTGTLFSIVSLLTFLMVVILGFASLFNSTSGALSVLGAPDGDLVLLAKNSSAQLSNVATQISKGTHPTYVSKADQMMVNINGQKTTVDILEHFNKSTKLLQGSYPTNQNEILLTKKMAQSLHKKVGAQIELKYRGVKKKYQITGFYQSINNNGLSAKMSISGFQRLNSNFSPSQVVINFKKYDEAKINKLIKKFDNVDNVNVQNGRATYISGINYVRLILQAMLLFILIITIVLTCMLLSMLVKLTLIQEVKEFNTLKMIGYSNFRIRHILLYRFLSVIVLGQLIGITFGVLIGSPLGSLLMNSVGLSAVRLVPPFGMVTIICLGILLLGSISVAVSQRK</sequence>
<evidence type="ECO:0000256" key="4">
    <source>
        <dbReference type="ARBA" id="ARBA00022989"/>
    </source>
</evidence>
<protein>
    <recommendedName>
        <fullName evidence="7">ABC3 transporter permease C-terminal domain-containing protein</fullName>
    </recommendedName>
</protein>
<feature type="transmembrane region" description="Helical" evidence="6">
    <location>
        <begin position="419"/>
        <end position="441"/>
    </location>
</feature>
<feature type="transmembrane region" description="Helical" evidence="6">
    <location>
        <begin position="728"/>
        <end position="751"/>
    </location>
</feature>
<evidence type="ECO:0000256" key="6">
    <source>
        <dbReference type="SAM" id="Phobius"/>
    </source>
</evidence>
<accession>A0AAU9D6D3</accession>
<keyword evidence="5 6" id="KW-0472">Membrane</keyword>
<dbReference type="InterPro" id="IPR003838">
    <property type="entry name" value="ABC3_permease_C"/>
</dbReference>
<evidence type="ECO:0000256" key="1">
    <source>
        <dbReference type="ARBA" id="ARBA00004651"/>
    </source>
</evidence>
<evidence type="ECO:0000256" key="5">
    <source>
        <dbReference type="ARBA" id="ARBA00023136"/>
    </source>
</evidence>
<evidence type="ECO:0000256" key="3">
    <source>
        <dbReference type="ARBA" id="ARBA00022692"/>
    </source>
</evidence>
<dbReference type="GO" id="GO:0005886">
    <property type="term" value="C:plasma membrane"/>
    <property type="evidence" value="ECO:0007669"/>
    <property type="project" value="UniProtKB-SubCell"/>
</dbReference>
<dbReference type="PANTHER" id="PTHR30287">
    <property type="entry name" value="MEMBRANE COMPONENT OF PREDICTED ABC SUPERFAMILY METABOLITE UPTAKE TRANSPORTER"/>
    <property type="match status" value="1"/>
</dbReference>
<dbReference type="InterPro" id="IPR038766">
    <property type="entry name" value="Membrane_comp_ABC_pdt"/>
</dbReference>
<dbReference type="Proteomes" id="UP001321861">
    <property type="component" value="Chromosome"/>
</dbReference>
<proteinExistence type="predicted"/>
<feature type="domain" description="ABC3 transporter permease C-terminal" evidence="7">
    <location>
        <begin position="255"/>
        <end position="371"/>
    </location>
</feature>
<evidence type="ECO:0000313" key="9">
    <source>
        <dbReference type="Proteomes" id="UP001321861"/>
    </source>
</evidence>
<comment type="subcellular location">
    <subcellularLocation>
        <location evidence="1">Cell membrane</location>
        <topology evidence="1">Multi-pass membrane protein</topology>
    </subcellularLocation>
</comment>
<keyword evidence="3 6" id="KW-0812">Transmembrane</keyword>
<dbReference type="EMBL" id="AP026802">
    <property type="protein sequence ID" value="BDR59113.1"/>
    <property type="molecule type" value="Genomic_DNA"/>
</dbReference>
<evidence type="ECO:0000256" key="2">
    <source>
        <dbReference type="ARBA" id="ARBA00022475"/>
    </source>
</evidence>
<evidence type="ECO:0000259" key="7">
    <source>
        <dbReference type="Pfam" id="PF02687"/>
    </source>
</evidence>
<feature type="transmembrane region" description="Helical" evidence="6">
    <location>
        <begin position="344"/>
        <end position="367"/>
    </location>
</feature>
<dbReference type="KEGG" id="xap:XA3_15540"/>
<reference evidence="8 9" key="1">
    <citation type="journal article" date="2023" name="Microbiol. Spectr.">
        <title>Symbiosis of Carpenter Bees with Uncharacterized Lactic Acid Bacteria Showing NAD Auxotrophy.</title>
        <authorList>
            <person name="Kawasaki S."/>
            <person name="Ozawa K."/>
            <person name="Mori T."/>
            <person name="Yamamoto A."/>
            <person name="Ito M."/>
            <person name="Ohkuma M."/>
            <person name="Sakamoto M."/>
            <person name="Matsutani M."/>
        </authorList>
    </citation>
    <scope>NUCLEOTIDE SEQUENCE [LARGE SCALE GENOMIC DNA]</scope>
    <source>
        <strain evidence="8 9">XA3</strain>
    </source>
</reference>
<gene>
    <name evidence="8" type="ORF">XA3_15540</name>
</gene>
<keyword evidence="2" id="KW-1003">Cell membrane</keyword>
<feature type="transmembrane region" description="Helical" evidence="6">
    <location>
        <begin position="297"/>
        <end position="324"/>
    </location>
</feature>